<keyword evidence="1" id="KW-0496">Mitochondrion</keyword>
<dbReference type="PROSITE" id="PS00963">
    <property type="entry name" value="RIBOSOMAL_S2_2"/>
    <property type="match status" value="1"/>
</dbReference>
<organism evidence="1">
    <name type="scientific">Thalassiosira nordenskioeldii</name>
    <name type="common">Marine diatom</name>
    <dbReference type="NCBI Taxonomy" id="83372"/>
    <lineage>
        <taxon>Eukaryota</taxon>
        <taxon>Sar</taxon>
        <taxon>Stramenopiles</taxon>
        <taxon>Ochrophyta</taxon>
        <taxon>Bacillariophyta</taxon>
        <taxon>Coscinodiscophyceae</taxon>
        <taxon>Thalassiosirophycidae</taxon>
        <taxon>Thalassiosirales</taxon>
        <taxon>Thalassiosiraceae</taxon>
        <taxon>Thalassiosira</taxon>
    </lineage>
</organism>
<proteinExistence type="predicted"/>
<keyword evidence="1" id="KW-0687">Ribonucleoprotein</keyword>
<dbReference type="GeneID" id="67267256"/>
<dbReference type="RefSeq" id="YP_010164016.1">
    <property type="nucleotide sequence ID" value="NC_057471.1"/>
</dbReference>
<dbReference type="EMBL" id="MW387419">
    <property type="protein sequence ID" value="QRK25919.1"/>
    <property type="molecule type" value="Genomic_DNA"/>
</dbReference>
<keyword evidence="1" id="KW-0689">Ribosomal protein</keyword>
<dbReference type="AlphaFoldDB" id="A0A891GQ66"/>
<sequence>MKIYKLKVQKYKLFKYNLLKLQTYSKPPTFDTSNFLSGLLEQIEAYLKQVLKIIFEYHVSHFKILFIGFPLISKIRQVKLVHFTNHNFIPEKSWISGIFRNRFSILTYLKIIQSQNFSKNLQFLLTVKTKPHLVIIFNQKVETSTINEFYKAGIPILSFDWRSLKTFKITYRALGSYNFVDKNLKLTFFFLFYSLLKKTPLTKKKSKLNYKKTNFTHKNQQKKNRFKYLKKLGNI</sequence>
<protein>
    <submittedName>
        <fullName evidence="1">Ribosomal protein S2</fullName>
    </submittedName>
</protein>
<dbReference type="GO" id="GO:0005840">
    <property type="term" value="C:ribosome"/>
    <property type="evidence" value="ECO:0007669"/>
    <property type="project" value="UniProtKB-KW"/>
</dbReference>
<name>A0A891GQ66_THANO</name>
<dbReference type="InterPro" id="IPR023591">
    <property type="entry name" value="Ribosomal_uS2_flav_dom_sf"/>
</dbReference>
<reference evidence="1" key="1">
    <citation type="journal article" date="2021" name="Mitochondrial DNA Part B Resour">
        <title>Complete mitochondrial genome of the harmful algal bloom species Thalassiosira nordenskioeldii (Mediophyceae, Bacillariophyta) from the east China sea.</title>
        <authorList>
            <person name="Liu K."/>
            <person name="Liu S."/>
            <person name="Chen Y."/>
            <person name="Liu F."/>
            <person name="Chen N."/>
        </authorList>
    </citation>
    <scope>NUCLEOTIDE SEQUENCE</scope>
    <source>
        <strain evidence="1">CNS00052</strain>
    </source>
</reference>
<accession>A0A891GQ66</accession>
<geneLocation type="mitochondrion" evidence="1"/>
<dbReference type="GO" id="GO:0006412">
    <property type="term" value="P:translation"/>
    <property type="evidence" value="ECO:0007669"/>
    <property type="project" value="InterPro"/>
</dbReference>
<dbReference type="InterPro" id="IPR018130">
    <property type="entry name" value="Ribosomal_uS2_CS"/>
</dbReference>
<dbReference type="GO" id="GO:0003735">
    <property type="term" value="F:structural constituent of ribosome"/>
    <property type="evidence" value="ECO:0007669"/>
    <property type="project" value="InterPro"/>
</dbReference>
<gene>
    <name evidence="1" type="primary">rps2</name>
</gene>
<dbReference type="Gene3D" id="3.40.50.10490">
    <property type="entry name" value="Glucose-6-phosphate isomerase like protein, domain 1"/>
    <property type="match status" value="1"/>
</dbReference>
<dbReference type="SUPFAM" id="SSF52313">
    <property type="entry name" value="Ribosomal protein S2"/>
    <property type="match status" value="1"/>
</dbReference>
<evidence type="ECO:0000313" key="1">
    <source>
        <dbReference type="EMBL" id="QRK25919.1"/>
    </source>
</evidence>